<name>A0AAN4SHH6_BACFG</name>
<comment type="caution">
    <text evidence="1">The sequence shown here is derived from an EMBL/GenBank/DDBJ whole genome shotgun (WGS) entry which is preliminary data.</text>
</comment>
<gene>
    <name evidence="1" type="ORF">M104_3364</name>
</gene>
<sequence length="42" mass="5096">MMQTLSLQMQIWGEYGVTLDYYTKNYSRLFQKIIQKEATRFA</sequence>
<dbReference type="Proteomes" id="UP000022433">
    <property type="component" value="Unassembled WGS sequence"/>
</dbReference>
<protein>
    <submittedName>
        <fullName evidence="1">Uncharacterized protein</fullName>
    </submittedName>
</protein>
<organism evidence="1 2">
    <name type="scientific">Bacteroides fragilis str. 1007-1-F #10</name>
    <dbReference type="NCBI Taxonomy" id="1339295"/>
    <lineage>
        <taxon>Bacteria</taxon>
        <taxon>Pseudomonadati</taxon>
        <taxon>Bacteroidota</taxon>
        <taxon>Bacteroidia</taxon>
        <taxon>Bacteroidales</taxon>
        <taxon>Bacteroidaceae</taxon>
        <taxon>Bacteroides</taxon>
    </lineage>
</organism>
<reference evidence="1 2" key="1">
    <citation type="submission" date="2014-02" db="EMBL/GenBank/DDBJ databases">
        <authorList>
            <person name="Sears C."/>
            <person name="Carroll K."/>
            <person name="Sack B.R."/>
            <person name="Qadri F."/>
            <person name="Myers L.L."/>
            <person name="Chung G.-T."/>
            <person name="Escheverria P."/>
            <person name="Fraser C.M."/>
            <person name="Sadzewicz L."/>
            <person name="Shefchek K.A."/>
            <person name="Tallon L."/>
            <person name="Das S.P."/>
            <person name="Daugherty S."/>
            <person name="Mongodin E.F."/>
        </authorList>
    </citation>
    <scope>NUCLEOTIDE SEQUENCE [LARGE SCALE GENOMIC DNA]</scope>
    <source>
        <strain evidence="1 2">1007-1-F #10</strain>
    </source>
</reference>
<proteinExistence type="predicted"/>
<dbReference type="EMBL" id="JGEA01000030">
    <property type="protein sequence ID" value="EYA13566.1"/>
    <property type="molecule type" value="Genomic_DNA"/>
</dbReference>
<evidence type="ECO:0000313" key="2">
    <source>
        <dbReference type="Proteomes" id="UP000022433"/>
    </source>
</evidence>
<evidence type="ECO:0000313" key="1">
    <source>
        <dbReference type="EMBL" id="EYA13566.1"/>
    </source>
</evidence>
<accession>A0AAN4SHH6</accession>
<dbReference type="AlphaFoldDB" id="A0AAN4SHH6"/>